<evidence type="ECO:0000313" key="8">
    <source>
        <dbReference type="Proteomes" id="UP000199213"/>
    </source>
</evidence>
<keyword evidence="3" id="KW-0274">FAD</keyword>
<dbReference type="Gene3D" id="3.30.390.30">
    <property type="match status" value="1"/>
</dbReference>
<dbReference type="Pfam" id="PF14759">
    <property type="entry name" value="Reductase_C"/>
    <property type="match status" value="1"/>
</dbReference>
<sequence length="416" mass="44878">MSETFVVVGGGLAGAKTVEALREREFPGRVELICEEEAPPYERPPLSKDYLAGRAEVADFAVHPREWYVRNDVELRLGTRATGLHPGSHEIELADSTRLGYDKLVLATGSRPRRLPLPGTDSRGVHYLRRLGDADRLAAALRRVERLVIVGAGWIGLEVAAVARSYGVEVHVVEAARQPLLLSLGPRMGEFFADLHREHGVTLHLSSHVSEIMTPSGVTGVRLTDGSELPADAVLLAVGARPELGLAEGAGLDIDHGVLVDTGLTTSDPDILAVGDIAEVRHPSFGGLRVEHWANALKQPAVAAATMLGHSASYTELPYFFTDQYDLGMEYHGFVPAGVEERVVVRGSTDEQRFVACWLDSSERVLAAMNVNVFGVAESIRGLIHSGASVVPERLVDTAYSLDDIEALRKRPVGSA</sequence>
<dbReference type="EMBL" id="FNFM01000002">
    <property type="protein sequence ID" value="SDJ85955.1"/>
    <property type="molecule type" value="Genomic_DNA"/>
</dbReference>
<dbReference type="Pfam" id="PF07992">
    <property type="entry name" value="Pyr_redox_2"/>
    <property type="match status" value="1"/>
</dbReference>
<evidence type="ECO:0000259" key="6">
    <source>
        <dbReference type="Pfam" id="PF14759"/>
    </source>
</evidence>
<dbReference type="InterPro" id="IPR036188">
    <property type="entry name" value="FAD/NAD-bd_sf"/>
</dbReference>
<evidence type="ECO:0000259" key="5">
    <source>
        <dbReference type="Pfam" id="PF07992"/>
    </source>
</evidence>
<dbReference type="AlphaFoldDB" id="A0A1G8X7Y0"/>
<feature type="domain" description="Reductase C-terminal" evidence="6">
    <location>
        <begin position="319"/>
        <end position="404"/>
    </location>
</feature>
<dbReference type="GO" id="GO:0016651">
    <property type="term" value="F:oxidoreductase activity, acting on NAD(P)H"/>
    <property type="evidence" value="ECO:0007669"/>
    <property type="project" value="TreeGrafter"/>
</dbReference>
<protein>
    <submittedName>
        <fullName evidence="7">3-phenylpropionate/trans-cinnamate dioxygenase ferredoxin reductase subunit</fullName>
    </submittedName>
</protein>
<feature type="domain" description="FAD/NAD(P)-binding" evidence="5">
    <location>
        <begin position="5"/>
        <end position="299"/>
    </location>
</feature>
<gene>
    <name evidence="7" type="ORF">SAMN04487820_102403</name>
</gene>
<dbReference type="PRINTS" id="PR00368">
    <property type="entry name" value="FADPNR"/>
</dbReference>
<accession>A0A1G8X7Y0</accession>
<name>A0A1G8X7Y0_ACTMZ</name>
<dbReference type="Gene3D" id="3.50.50.60">
    <property type="entry name" value="FAD/NAD(P)-binding domain"/>
    <property type="match status" value="2"/>
</dbReference>
<dbReference type="RefSeq" id="WP_092626649.1">
    <property type="nucleotide sequence ID" value="NZ_FNFM01000002.1"/>
</dbReference>
<dbReference type="InterPro" id="IPR016156">
    <property type="entry name" value="FAD/NAD-linked_Rdtase_dimer_sf"/>
</dbReference>
<evidence type="ECO:0000256" key="4">
    <source>
        <dbReference type="ARBA" id="ARBA00023002"/>
    </source>
</evidence>
<keyword evidence="8" id="KW-1185">Reference proteome</keyword>
<dbReference type="InterPro" id="IPR050446">
    <property type="entry name" value="FAD-oxidoreductase/Apoptosis"/>
</dbReference>
<keyword evidence="7" id="KW-0223">Dioxygenase</keyword>
<keyword evidence="4" id="KW-0560">Oxidoreductase</keyword>
<dbReference type="PRINTS" id="PR00411">
    <property type="entry name" value="PNDRDTASEI"/>
</dbReference>
<dbReference type="SUPFAM" id="SSF51905">
    <property type="entry name" value="FAD/NAD(P)-binding domain"/>
    <property type="match status" value="2"/>
</dbReference>
<evidence type="ECO:0000313" key="7">
    <source>
        <dbReference type="EMBL" id="SDJ85955.1"/>
    </source>
</evidence>
<comment type="cofactor">
    <cofactor evidence="1">
        <name>FAD</name>
        <dbReference type="ChEBI" id="CHEBI:57692"/>
    </cofactor>
</comment>
<dbReference type="PANTHER" id="PTHR43557:SF2">
    <property type="entry name" value="RIESKE DOMAIN-CONTAINING PROTEIN-RELATED"/>
    <property type="match status" value="1"/>
</dbReference>
<reference evidence="8" key="1">
    <citation type="submission" date="2016-10" db="EMBL/GenBank/DDBJ databases">
        <authorList>
            <person name="Varghese N."/>
            <person name="Submissions S."/>
        </authorList>
    </citation>
    <scope>NUCLEOTIDE SEQUENCE [LARGE SCALE GENOMIC DNA]</scope>
    <source>
        <strain evidence="8">DSM 45460</strain>
    </source>
</reference>
<dbReference type="GO" id="GO:0051213">
    <property type="term" value="F:dioxygenase activity"/>
    <property type="evidence" value="ECO:0007669"/>
    <property type="project" value="UniProtKB-KW"/>
</dbReference>
<keyword evidence="2" id="KW-0285">Flavoprotein</keyword>
<dbReference type="InterPro" id="IPR028202">
    <property type="entry name" value="Reductase_C"/>
</dbReference>
<dbReference type="Proteomes" id="UP000199213">
    <property type="component" value="Unassembled WGS sequence"/>
</dbReference>
<dbReference type="SUPFAM" id="SSF55424">
    <property type="entry name" value="FAD/NAD-linked reductases, dimerisation (C-terminal) domain"/>
    <property type="match status" value="1"/>
</dbReference>
<evidence type="ECO:0000256" key="3">
    <source>
        <dbReference type="ARBA" id="ARBA00022827"/>
    </source>
</evidence>
<evidence type="ECO:0000256" key="2">
    <source>
        <dbReference type="ARBA" id="ARBA00022630"/>
    </source>
</evidence>
<dbReference type="OrthoDB" id="1145at2"/>
<organism evidence="7 8">
    <name type="scientific">Actinopolyspora mzabensis</name>
    <dbReference type="NCBI Taxonomy" id="995066"/>
    <lineage>
        <taxon>Bacteria</taxon>
        <taxon>Bacillati</taxon>
        <taxon>Actinomycetota</taxon>
        <taxon>Actinomycetes</taxon>
        <taxon>Actinopolysporales</taxon>
        <taxon>Actinopolysporaceae</taxon>
        <taxon>Actinopolyspora</taxon>
    </lineage>
</organism>
<proteinExistence type="predicted"/>
<evidence type="ECO:0000256" key="1">
    <source>
        <dbReference type="ARBA" id="ARBA00001974"/>
    </source>
</evidence>
<dbReference type="GO" id="GO:0005737">
    <property type="term" value="C:cytoplasm"/>
    <property type="evidence" value="ECO:0007669"/>
    <property type="project" value="TreeGrafter"/>
</dbReference>
<dbReference type="PANTHER" id="PTHR43557">
    <property type="entry name" value="APOPTOSIS-INDUCING FACTOR 1"/>
    <property type="match status" value="1"/>
</dbReference>
<dbReference type="InterPro" id="IPR023753">
    <property type="entry name" value="FAD/NAD-binding_dom"/>
</dbReference>